<keyword evidence="2" id="KW-0949">S-adenosyl-L-methionine</keyword>
<dbReference type="InterPro" id="IPR023404">
    <property type="entry name" value="rSAM_horseshoe"/>
</dbReference>
<gene>
    <name evidence="7" type="primary">hemN_3</name>
    <name evidence="7" type="ORF">AULFYP135_01551</name>
</gene>
<evidence type="ECO:0000256" key="4">
    <source>
        <dbReference type="ARBA" id="ARBA00023004"/>
    </source>
</evidence>
<dbReference type="PANTHER" id="PTHR43409:SF4">
    <property type="entry name" value="RADICAL SAM SUPERFAMILY PROTEIN"/>
    <property type="match status" value="1"/>
</dbReference>
<evidence type="ECO:0000259" key="6">
    <source>
        <dbReference type="PROSITE" id="PS51918"/>
    </source>
</evidence>
<feature type="domain" description="Radical SAM core" evidence="6">
    <location>
        <begin position="11"/>
        <end position="239"/>
    </location>
</feature>
<evidence type="ECO:0000313" key="7">
    <source>
        <dbReference type="EMBL" id="VYT07880.1"/>
    </source>
</evidence>
<evidence type="ECO:0000256" key="2">
    <source>
        <dbReference type="ARBA" id="ARBA00022691"/>
    </source>
</evidence>
<dbReference type="GO" id="GO:0046872">
    <property type="term" value="F:metal ion binding"/>
    <property type="evidence" value="ECO:0007669"/>
    <property type="project" value="UniProtKB-KW"/>
</dbReference>
<evidence type="ECO:0000256" key="3">
    <source>
        <dbReference type="ARBA" id="ARBA00022723"/>
    </source>
</evidence>
<keyword evidence="4" id="KW-0408">Iron</keyword>
<dbReference type="CDD" id="cd01335">
    <property type="entry name" value="Radical_SAM"/>
    <property type="match status" value="1"/>
</dbReference>
<dbReference type="AlphaFoldDB" id="A0A6N2TPZ0"/>
<dbReference type="SMART" id="SM00729">
    <property type="entry name" value="Elp3"/>
    <property type="match status" value="1"/>
</dbReference>
<dbReference type="SUPFAM" id="SSF102114">
    <property type="entry name" value="Radical SAM enzymes"/>
    <property type="match status" value="1"/>
</dbReference>
<accession>A0A6N2TPZ0</accession>
<dbReference type="InterPro" id="IPR006638">
    <property type="entry name" value="Elp3/MiaA/NifB-like_rSAM"/>
</dbReference>
<dbReference type="Pfam" id="PF04055">
    <property type="entry name" value="Radical_SAM"/>
    <property type="match status" value="1"/>
</dbReference>
<name>A0A6N2TPZ0_9FIRM</name>
<dbReference type="InterPro" id="IPR051198">
    <property type="entry name" value="BchE-like"/>
</dbReference>
<comment type="cofactor">
    <cofactor evidence="1">
        <name>[4Fe-4S] cluster</name>
        <dbReference type="ChEBI" id="CHEBI:49883"/>
    </cofactor>
</comment>
<keyword evidence="3" id="KW-0479">Metal-binding</keyword>
<dbReference type="GO" id="GO:0016491">
    <property type="term" value="F:oxidoreductase activity"/>
    <property type="evidence" value="ECO:0007669"/>
    <property type="project" value="UniProtKB-KW"/>
</dbReference>
<dbReference type="SFLD" id="SFLDG01082">
    <property type="entry name" value="B12-binding_domain_containing"/>
    <property type="match status" value="1"/>
</dbReference>
<protein>
    <submittedName>
        <fullName evidence="7">Oxygen-independent coproporphyrinogen-III oxidase 1</fullName>
        <ecNumber evidence="7">1.3.99.22</ecNumber>
    </submittedName>
</protein>
<sequence length="287" mass="32689">MEYEGQICRGPMERASYMLPVSVGCSYNQCRFCMLFKHLTYRELPLDQIEAELQRVFQAGGNPKTVFLGDGNAFQLDTERLLEILGRIHRYFPACETVNMDATVQNVLRKGEDELLALARAGVRHLYLGIETGLDDVLASMNKGHTLQQAYEAIDRIHRAGMIYDAHMMTGVAGKGRGLENAQALADFYNRTRPERIINFSMFIHREAPLYQDILEGRFTPADELENLREERLLLELLDTSLVYDGFHDIIPFRVRGTLPHDREKMLKKLDGAIGEQQGKEPLIALV</sequence>
<dbReference type="SFLD" id="SFLDG01095">
    <property type="entry name" value="Uncharacterised_Radical_SAM_Su"/>
    <property type="match status" value="1"/>
</dbReference>
<proteinExistence type="predicted"/>
<dbReference type="GO" id="GO:0051536">
    <property type="term" value="F:iron-sulfur cluster binding"/>
    <property type="evidence" value="ECO:0007669"/>
    <property type="project" value="UniProtKB-KW"/>
</dbReference>
<organism evidence="7">
    <name type="scientific">uncultured Anaerotruncus sp</name>
    <dbReference type="NCBI Taxonomy" id="905011"/>
    <lineage>
        <taxon>Bacteria</taxon>
        <taxon>Bacillati</taxon>
        <taxon>Bacillota</taxon>
        <taxon>Clostridia</taxon>
        <taxon>Eubacteriales</taxon>
        <taxon>Oscillospiraceae</taxon>
        <taxon>Anaerotruncus</taxon>
        <taxon>environmental samples</taxon>
    </lineage>
</organism>
<dbReference type="InterPro" id="IPR007197">
    <property type="entry name" value="rSAM"/>
</dbReference>
<keyword evidence="5" id="KW-0411">Iron-sulfur</keyword>
<dbReference type="Gene3D" id="3.80.30.20">
    <property type="entry name" value="tm_1862 like domain"/>
    <property type="match status" value="1"/>
</dbReference>
<evidence type="ECO:0000256" key="5">
    <source>
        <dbReference type="ARBA" id="ARBA00023014"/>
    </source>
</evidence>
<keyword evidence="7" id="KW-0560">Oxidoreductase</keyword>
<dbReference type="SFLD" id="SFLDS00029">
    <property type="entry name" value="Radical_SAM"/>
    <property type="match status" value="1"/>
</dbReference>
<dbReference type="PROSITE" id="PS51918">
    <property type="entry name" value="RADICAL_SAM"/>
    <property type="match status" value="1"/>
</dbReference>
<evidence type="ECO:0000256" key="1">
    <source>
        <dbReference type="ARBA" id="ARBA00001966"/>
    </source>
</evidence>
<dbReference type="EC" id="1.3.99.22" evidence="7"/>
<reference evidence="7" key="1">
    <citation type="submission" date="2019-11" db="EMBL/GenBank/DDBJ databases">
        <authorList>
            <person name="Feng L."/>
        </authorList>
    </citation>
    <scope>NUCLEOTIDE SEQUENCE</scope>
    <source>
        <strain evidence="7">AundefinedLFYP135</strain>
    </source>
</reference>
<dbReference type="PANTHER" id="PTHR43409">
    <property type="entry name" value="ANAEROBIC MAGNESIUM-PROTOPORPHYRIN IX MONOMETHYL ESTER CYCLASE-RELATED"/>
    <property type="match status" value="1"/>
</dbReference>
<dbReference type="EMBL" id="CACRSL010000003">
    <property type="protein sequence ID" value="VYT07880.1"/>
    <property type="molecule type" value="Genomic_DNA"/>
</dbReference>
<dbReference type="InterPro" id="IPR058240">
    <property type="entry name" value="rSAM_sf"/>
</dbReference>